<name>A0A926IKW7_9FIRM</name>
<evidence type="ECO:0000313" key="4">
    <source>
        <dbReference type="EMBL" id="MBC8588088.1"/>
    </source>
</evidence>
<comment type="caution">
    <text evidence="4">The sequence shown here is derived from an EMBL/GenBank/DDBJ whole genome shotgun (WGS) entry which is preliminary data.</text>
</comment>
<reference evidence="4" key="1">
    <citation type="submission" date="2020-08" db="EMBL/GenBank/DDBJ databases">
        <title>Genome public.</title>
        <authorList>
            <person name="Liu C."/>
            <person name="Sun Q."/>
        </authorList>
    </citation>
    <scope>NUCLEOTIDE SEQUENCE</scope>
    <source>
        <strain evidence="4">BX21</strain>
    </source>
</reference>
<evidence type="ECO:0000259" key="3">
    <source>
        <dbReference type="Pfam" id="PF05065"/>
    </source>
</evidence>
<dbReference type="InterPro" id="IPR024455">
    <property type="entry name" value="Phage_capsid"/>
</dbReference>
<organism evidence="4 5">
    <name type="scientific">Paratissierella segnis</name>
    <dbReference type="NCBI Taxonomy" id="2763679"/>
    <lineage>
        <taxon>Bacteria</taxon>
        <taxon>Bacillati</taxon>
        <taxon>Bacillota</taxon>
        <taxon>Tissierellia</taxon>
        <taxon>Tissierellales</taxon>
        <taxon>Tissierellaceae</taxon>
        <taxon>Paratissierella</taxon>
    </lineage>
</organism>
<protein>
    <submittedName>
        <fullName evidence="4">Phage major capsid protein</fullName>
    </submittedName>
</protein>
<dbReference type="RefSeq" id="WP_262429542.1">
    <property type="nucleotide sequence ID" value="NZ_JACRTG010000018.1"/>
</dbReference>
<dbReference type="Proteomes" id="UP000601171">
    <property type="component" value="Unassembled WGS sequence"/>
</dbReference>
<feature type="coiled-coil region" evidence="2">
    <location>
        <begin position="3"/>
        <end position="73"/>
    </location>
</feature>
<comment type="subcellular location">
    <subcellularLocation>
        <location evidence="1">Virion</location>
    </subcellularLocation>
</comment>
<proteinExistence type="predicted"/>
<dbReference type="NCBIfam" id="TIGR01554">
    <property type="entry name" value="major_cap_HK97"/>
    <property type="match status" value="1"/>
</dbReference>
<dbReference type="Pfam" id="PF05065">
    <property type="entry name" value="Phage_capsid"/>
    <property type="match status" value="1"/>
</dbReference>
<evidence type="ECO:0000256" key="2">
    <source>
        <dbReference type="SAM" id="Coils"/>
    </source>
</evidence>
<dbReference type="EMBL" id="JACRTG010000018">
    <property type="protein sequence ID" value="MBC8588088.1"/>
    <property type="molecule type" value="Genomic_DNA"/>
</dbReference>
<keyword evidence="5" id="KW-1185">Reference proteome</keyword>
<dbReference type="SUPFAM" id="SSF56563">
    <property type="entry name" value="Major capsid protein gp5"/>
    <property type="match status" value="1"/>
</dbReference>
<sequence length="422" mass="46262">MKYNEYLEQRNALMTEVENLINEGKIEDSNAKMEEVKALDNKFEEIKLANANLNALKDNNKVLDLENKTVKVEGVKVVDNILENKVVNESKVYENAWAKYIQGNKLEGNELEVFNKVNKEFNNAYTHTTVNTPTLIPDTVVAGIWARAEEMYPLLADVKKYNVRGTLTINKHTAIAEGDAAWYDEATATADEKNVFGQLQLTGCELAKAITVTWKMRAMAVEEFIPYIKNELGKRVGVALGTAVPTGKGKPGESDTFLPEPLGIETALLAETDTPQVVTYDFDNVTTAVPLTYAKITEAISKVHSSYLNGCAFYANNSTIWTQLANITDENGRPIFIPDTTAGGVGRMLGFVVKADAGVTANNIIFGNPGEAYIMNTNEPMSIATEEHVKARTVDYAAYTIVDGAPLDTKAFALIQEVVVAG</sequence>
<evidence type="ECO:0000256" key="1">
    <source>
        <dbReference type="ARBA" id="ARBA00004328"/>
    </source>
</evidence>
<feature type="domain" description="Phage capsid-like C-terminal" evidence="3">
    <location>
        <begin position="135"/>
        <end position="416"/>
    </location>
</feature>
<keyword evidence="2" id="KW-0175">Coiled coil</keyword>
<evidence type="ECO:0000313" key="5">
    <source>
        <dbReference type="Proteomes" id="UP000601171"/>
    </source>
</evidence>
<accession>A0A926IKW7</accession>
<gene>
    <name evidence="4" type="ORF">H8707_07540</name>
</gene>
<dbReference type="AlphaFoldDB" id="A0A926IKW7"/>
<dbReference type="InterPro" id="IPR054612">
    <property type="entry name" value="Phage_capsid-like_C"/>
</dbReference>